<feature type="transmembrane region" description="Helical" evidence="6">
    <location>
        <begin position="7"/>
        <end position="27"/>
    </location>
</feature>
<evidence type="ECO:0000256" key="6">
    <source>
        <dbReference type="RuleBase" id="RU363041"/>
    </source>
</evidence>
<comment type="subcellular location">
    <subcellularLocation>
        <location evidence="6">Cell membrane</location>
        <topology evidence="6">Multi-pass membrane protein</topology>
    </subcellularLocation>
    <subcellularLocation>
        <location evidence="1">Membrane</location>
        <topology evidence="1">Multi-pass membrane protein</topology>
    </subcellularLocation>
</comment>
<keyword evidence="3 6" id="KW-0812">Transmembrane</keyword>
<dbReference type="InterPro" id="IPR002781">
    <property type="entry name" value="TM_pro_TauE-like"/>
</dbReference>
<feature type="transmembrane region" description="Helical" evidence="6">
    <location>
        <begin position="238"/>
        <end position="262"/>
    </location>
</feature>
<evidence type="ECO:0000256" key="4">
    <source>
        <dbReference type="ARBA" id="ARBA00022989"/>
    </source>
</evidence>
<feature type="transmembrane region" description="Helical" evidence="6">
    <location>
        <begin position="102"/>
        <end position="124"/>
    </location>
</feature>
<dbReference type="Proteomes" id="UP000184310">
    <property type="component" value="Unassembled WGS sequence"/>
</dbReference>
<protein>
    <recommendedName>
        <fullName evidence="6">Probable membrane transporter protein</fullName>
    </recommendedName>
</protein>
<dbReference type="AlphaFoldDB" id="A0A1M6UXG2"/>
<name>A0A1M6UXG2_9CLOT</name>
<feature type="transmembrane region" description="Helical" evidence="6">
    <location>
        <begin position="208"/>
        <end position="226"/>
    </location>
</feature>
<feature type="transmembrane region" description="Helical" evidence="6">
    <location>
        <begin position="39"/>
        <end position="62"/>
    </location>
</feature>
<evidence type="ECO:0000256" key="2">
    <source>
        <dbReference type="ARBA" id="ARBA00009142"/>
    </source>
</evidence>
<evidence type="ECO:0000313" key="7">
    <source>
        <dbReference type="EMBL" id="SHK73890.1"/>
    </source>
</evidence>
<comment type="similarity">
    <text evidence="2 6">Belongs to the 4-toluene sulfonate uptake permease (TSUP) (TC 2.A.102) family.</text>
</comment>
<keyword evidence="5 6" id="KW-0472">Membrane</keyword>
<evidence type="ECO:0000256" key="1">
    <source>
        <dbReference type="ARBA" id="ARBA00004141"/>
    </source>
</evidence>
<feature type="transmembrane region" description="Helical" evidence="6">
    <location>
        <begin position="136"/>
        <end position="169"/>
    </location>
</feature>
<reference evidence="7 8" key="1">
    <citation type="submission" date="2016-11" db="EMBL/GenBank/DDBJ databases">
        <authorList>
            <person name="Jaros S."/>
            <person name="Januszkiewicz K."/>
            <person name="Wedrychowicz H."/>
        </authorList>
    </citation>
    <scope>NUCLEOTIDE SEQUENCE [LARGE SCALE GENOMIC DNA]</scope>
    <source>
        <strain evidence="7 8">DSM 21758</strain>
    </source>
</reference>
<organism evidence="7 8">
    <name type="scientific">Clostridium cavendishii DSM 21758</name>
    <dbReference type="NCBI Taxonomy" id="1121302"/>
    <lineage>
        <taxon>Bacteria</taxon>
        <taxon>Bacillati</taxon>
        <taxon>Bacillota</taxon>
        <taxon>Clostridia</taxon>
        <taxon>Eubacteriales</taxon>
        <taxon>Clostridiaceae</taxon>
        <taxon>Clostridium</taxon>
    </lineage>
</organism>
<dbReference type="RefSeq" id="WP_072993483.1">
    <property type="nucleotide sequence ID" value="NZ_FQZB01000025.1"/>
</dbReference>
<dbReference type="OrthoDB" id="3181470at2"/>
<dbReference type="EMBL" id="FQZB01000025">
    <property type="protein sequence ID" value="SHK73890.1"/>
    <property type="molecule type" value="Genomic_DNA"/>
</dbReference>
<dbReference type="Pfam" id="PF01925">
    <property type="entry name" value="TauE"/>
    <property type="match status" value="1"/>
</dbReference>
<dbReference type="GO" id="GO:0005886">
    <property type="term" value="C:plasma membrane"/>
    <property type="evidence" value="ECO:0007669"/>
    <property type="project" value="UniProtKB-SubCell"/>
</dbReference>
<dbReference type="InterPro" id="IPR051598">
    <property type="entry name" value="TSUP/Inactive_protease-like"/>
</dbReference>
<gene>
    <name evidence="7" type="ORF">SAMN02745163_04379</name>
</gene>
<dbReference type="STRING" id="1121302.SAMN02745163_04379"/>
<evidence type="ECO:0000313" key="8">
    <source>
        <dbReference type="Proteomes" id="UP000184310"/>
    </source>
</evidence>
<feature type="transmembrane region" description="Helical" evidence="6">
    <location>
        <begin position="74"/>
        <end position="96"/>
    </location>
</feature>
<accession>A0A1M6UXG2</accession>
<keyword evidence="4 6" id="KW-1133">Transmembrane helix</keyword>
<keyword evidence="8" id="KW-1185">Reference proteome</keyword>
<keyword evidence="6" id="KW-1003">Cell membrane</keyword>
<dbReference type="PANTHER" id="PTHR43701">
    <property type="entry name" value="MEMBRANE TRANSPORTER PROTEIN MJ0441-RELATED"/>
    <property type="match status" value="1"/>
</dbReference>
<proteinExistence type="inferred from homology"/>
<evidence type="ECO:0000256" key="5">
    <source>
        <dbReference type="ARBA" id="ARBA00023136"/>
    </source>
</evidence>
<sequence>MTILYFLIALVATTIGSMVGLGGGVIIKPILDFLGDYNVSTISVLSSFTVFSMSVVSIIKQIRYKFKIDIKKTTLIGIGSVVGGILGDSTMCIILKATNGQIVALFQNIILALLIVFVYVYMNNRDKYRSYYVENLFYCMIIGLFLGFLGSFLSIGGGPINVCILILFFSMNTKEAAVNSILTILFSQGAKLTKIITTTGLSGYNLSVLPYMIVGGILGGVFGAKLNRALESNKILKVFNILLLFLILLNIYNIVKIGMVLIG</sequence>
<dbReference type="PANTHER" id="PTHR43701:SF2">
    <property type="entry name" value="MEMBRANE TRANSPORTER PROTEIN YJNA-RELATED"/>
    <property type="match status" value="1"/>
</dbReference>
<evidence type="ECO:0000256" key="3">
    <source>
        <dbReference type="ARBA" id="ARBA00022692"/>
    </source>
</evidence>